<dbReference type="EMBL" id="FOAF01000001">
    <property type="protein sequence ID" value="SEK90629.1"/>
    <property type="molecule type" value="Genomic_DNA"/>
</dbReference>
<dbReference type="PROSITE" id="PS00061">
    <property type="entry name" value="ADH_SHORT"/>
    <property type="match status" value="1"/>
</dbReference>
<accession>A0A1H7KUZ2</accession>
<gene>
    <name evidence="4" type="ORF">SAMN05661044_01474</name>
</gene>
<dbReference type="InterPro" id="IPR002347">
    <property type="entry name" value="SDR_fam"/>
</dbReference>
<keyword evidence="2" id="KW-0560">Oxidoreductase</keyword>
<protein>
    <submittedName>
        <fullName evidence="4">Uncharacterized oxidoreductase</fullName>
    </submittedName>
</protein>
<dbReference type="RefSeq" id="WP_093321133.1">
    <property type="nucleotide sequence ID" value="NZ_FOAF01000001.1"/>
</dbReference>
<organism evidence="4 5">
    <name type="scientific">Olivibacter domesticus</name>
    <name type="common">Pseudosphingobacterium domesticum</name>
    <dbReference type="NCBI Taxonomy" id="407022"/>
    <lineage>
        <taxon>Bacteria</taxon>
        <taxon>Pseudomonadati</taxon>
        <taxon>Bacteroidota</taxon>
        <taxon>Sphingobacteriia</taxon>
        <taxon>Sphingobacteriales</taxon>
        <taxon>Sphingobacteriaceae</taxon>
        <taxon>Olivibacter</taxon>
    </lineage>
</organism>
<name>A0A1H7KUZ2_OLID1</name>
<dbReference type="PANTHER" id="PTHR44196">
    <property type="entry name" value="DEHYDROGENASE/REDUCTASE SDR FAMILY MEMBER 7B"/>
    <property type="match status" value="1"/>
</dbReference>
<sequence>MKTTGNTVFISGGSAGIGLAIAKKLNAAGNKIIINGRNEERLQKALTELKDAVAIQGDLSVEADRIRIAEDLKTNHADVNIIINNAGAAFGYLLSETTNAHEKALIEMNTNYFAIIHFTELMIPHLLEKEESAVVNVSSIAVYGSHKFLPTYGATKAALHSYTTALRQTYEEQKNLQIYEVYPPLVNTEFSAEIGGAAGIEPSEVADELLIGLETNLFDIPVGDTKIYANAIGEAMSKLAHAQELI</sequence>
<evidence type="ECO:0000256" key="1">
    <source>
        <dbReference type="ARBA" id="ARBA00006484"/>
    </source>
</evidence>
<evidence type="ECO:0000313" key="5">
    <source>
        <dbReference type="Proteomes" id="UP000199421"/>
    </source>
</evidence>
<dbReference type="PRINTS" id="PR00081">
    <property type="entry name" value="GDHRDH"/>
</dbReference>
<dbReference type="PRINTS" id="PR00080">
    <property type="entry name" value="SDRFAMILY"/>
</dbReference>
<dbReference type="Proteomes" id="UP000199421">
    <property type="component" value="Unassembled WGS sequence"/>
</dbReference>
<reference evidence="5" key="1">
    <citation type="submission" date="2016-10" db="EMBL/GenBank/DDBJ databases">
        <authorList>
            <person name="Varghese N."/>
            <person name="Submissions S."/>
        </authorList>
    </citation>
    <scope>NUCLEOTIDE SEQUENCE [LARGE SCALE GENOMIC DNA]</scope>
    <source>
        <strain evidence="5">DSM 18733</strain>
    </source>
</reference>
<dbReference type="Gene3D" id="3.40.50.720">
    <property type="entry name" value="NAD(P)-binding Rossmann-like Domain"/>
    <property type="match status" value="1"/>
</dbReference>
<dbReference type="OrthoDB" id="9810734at2"/>
<dbReference type="InterPro" id="IPR036291">
    <property type="entry name" value="NAD(P)-bd_dom_sf"/>
</dbReference>
<dbReference type="STRING" id="407022.SAMN05661044_01474"/>
<dbReference type="AlphaFoldDB" id="A0A1H7KUZ2"/>
<proteinExistence type="inferred from homology"/>
<keyword evidence="5" id="KW-1185">Reference proteome</keyword>
<dbReference type="PANTHER" id="PTHR44196:SF1">
    <property type="entry name" value="DEHYDROGENASE_REDUCTASE SDR FAMILY MEMBER 7B"/>
    <property type="match status" value="1"/>
</dbReference>
<dbReference type="GO" id="GO:0016020">
    <property type="term" value="C:membrane"/>
    <property type="evidence" value="ECO:0007669"/>
    <property type="project" value="TreeGrafter"/>
</dbReference>
<evidence type="ECO:0000313" key="4">
    <source>
        <dbReference type="EMBL" id="SEK90629.1"/>
    </source>
</evidence>
<dbReference type="SUPFAM" id="SSF51735">
    <property type="entry name" value="NAD(P)-binding Rossmann-fold domains"/>
    <property type="match status" value="1"/>
</dbReference>
<comment type="similarity">
    <text evidence="1 3">Belongs to the short-chain dehydrogenases/reductases (SDR) family.</text>
</comment>
<dbReference type="InterPro" id="IPR020904">
    <property type="entry name" value="Sc_DH/Rdtase_CS"/>
</dbReference>
<evidence type="ECO:0000256" key="2">
    <source>
        <dbReference type="ARBA" id="ARBA00023002"/>
    </source>
</evidence>
<dbReference type="GO" id="GO:0016491">
    <property type="term" value="F:oxidoreductase activity"/>
    <property type="evidence" value="ECO:0007669"/>
    <property type="project" value="UniProtKB-KW"/>
</dbReference>
<dbReference type="Pfam" id="PF00106">
    <property type="entry name" value="adh_short"/>
    <property type="match status" value="1"/>
</dbReference>
<evidence type="ECO:0000256" key="3">
    <source>
        <dbReference type="RuleBase" id="RU000363"/>
    </source>
</evidence>